<dbReference type="InterPro" id="IPR036852">
    <property type="entry name" value="Peptidase_S8/S53_dom_sf"/>
</dbReference>
<evidence type="ECO:0000256" key="1">
    <source>
        <dbReference type="SAM" id="MobiDB-lite"/>
    </source>
</evidence>
<dbReference type="Gene3D" id="2.60.120.1290">
    <property type="match status" value="1"/>
</dbReference>
<feature type="region of interest" description="Disordered" evidence="1">
    <location>
        <begin position="628"/>
        <end position="688"/>
    </location>
</feature>
<protein>
    <recommendedName>
        <fullName evidence="4">Peptidase S8/S53 domain-containing protein</fullName>
    </recommendedName>
</protein>
<evidence type="ECO:0000313" key="3">
    <source>
        <dbReference type="Proteomes" id="UP000622707"/>
    </source>
</evidence>
<organism evidence="2 3">
    <name type="scientific">Ramlibacter alkalitolerans</name>
    <dbReference type="NCBI Taxonomy" id="2039631"/>
    <lineage>
        <taxon>Bacteria</taxon>
        <taxon>Pseudomonadati</taxon>
        <taxon>Pseudomonadota</taxon>
        <taxon>Betaproteobacteria</taxon>
        <taxon>Burkholderiales</taxon>
        <taxon>Comamonadaceae</taxon>
        <taxon>Ramlibacter</taxon>
    </lineage>
</organism>
<dbReference type="SUPFAM" id="SSF52743">
    <property type="entry name" value="Subtilisin-like"/>
    <property type="match status" value="1"/>
</dbReference>
<sequence>MADMCQDILGWGRVDPYLVWAEITGYAGTPRADGDWIPVIAEATPEQLADLKIEVRSRGYDKSQQVLGVPRASGPVFFTMLLAREVRCTVLELLSHLGIRWELAVPFASPDAITHRDASDVALAAEHADGQDAPLSRARSGRQVIGFIDYGCAFAHRQFRRWSRGTRTDASRVFALWDQQSTGPVAALPGYKAPDWQPVPGFGYGREWRRTPASPGAGTGTVGIDAFIEQFIHNGVLDEESCYAASGYDAVRCPVAHGTFVMDIAAGYPDPLQPSGEEEQDPEPDADIVFVQLPRFFQGRQVSGLLRSYVLDAVRYICACAEPKVPLTINLSYGAYAGPHDGTSILEEALDAVITRRRGLGGPTDIIIAAGNGADSDTHVEATLTAAGSSQAEVSFPWVNIPDNPTDQFTEVWLVGEGASPCEVRLTPPGHDASRSQWVAPGKSAAIERDGDVVAMVIAPGQVTQGRRGRMVLVVVAPTVRRGGRAAAPYGRWSLDVRNGGTGEVTVKAWIERDEPVFMSASGPRQARFGTTPWLRKDDTLNSVASGRETIVVGGLIGDAGSAPAYSARGPRPPAGAKQHPEWFALSDESDALPGVAAAAVIGTDRVRLPGTSVSAAVTTRAVVKYRKENGGTGQVPAPQRQPGDELPVVRSPLLRREQWDKRRLKEKRHRDSMSSAAGAADPAPRPS</sequence>
<dbReference type="Proteomes" id="UP000622707">
    <property type="component" value="Unassembled WGS sequence"/>
</dbReference>
<name>A0ABS1JW34_9BURK</name>
<dbReference type="EMBL" id="JAEQND010000018">
    <property type="protein sequence ID" value="MBL0428429.1"/>
    <property type="molecule type" value="Genomic_DNA"/>
</dbReference>
<comment type="caution">
    <text evidence="2">The sequence shown here is derived from an EMBL/GenBank/DDBJ whole genome shotgun (WGS) entry which is preliminary data.</text>
</comment>
<feature type="compositionally biased region" description="Basic and acidic residues" evidence="1">
    <location>
        <begin position="655"/>
        <end position="664"/>
    </location>
</feature>
<gene>
    <name evidence="2" type="ORF">JI746_25215</name>
</gene>
<dbReference type="Gene3D" id="3.40.50.200">
    <property type="entry name" value="Peptidase S8/S53 domain"/>
    <property type="match status" value="1"/>
</dbReference>
<dbReference type="RefSeq" id="WP_201693057.1">
    <property type="nucleotide sequence ID" value="NZ_JAEQND010000018.1"/>
</dbReference>
<accession>A0ABS1JW34</accession>
<reference evidence="2 3" key="1">
    <citation type="journal article" date="2017" name="Int. J. Syst. Evol. Microbiol.">
        <title>Ramlibacter alkalitolerans sp. nov., alkali-tolerant bacterium isolated from soil of ginseng.</title>
        <authorList>
            <person name="Lee D.H."/>
            <person name="Cha C.J."/>
        </authorList>
    </citation>
    <scope>NUCLEOTIDE SEQUENCE [LARGE SCALE GENOMIC DNA]</scope>
    <source>
        <strain evidence="2 3">KACC 19305</strain>
    </source>
</reference>
<evidence type="ECO:0000313" key="2">
    <source>
        <dbReference type="EMBL" id="MBL0428429.1"/>
    </source>
</evidence>
<proteinExistence type="predicted"/>
<evidence type="ECO:0008006" key="4">
    <source>
        <dbReference type="Google" id="ProtNLM"/>
    </source>
</evidence>
<keyword evidence="3" id="KW-1185">Reference proteome</keyword>